<dbReference type="PANTHER" id="PTHR36264:SF5">
    <property type="entry name" value="SET DOMAIN-CONTAINING PROTEIN"/>
    <property type="match status" value="1"/>
</dbReference>
<accession>A0ABD2YLA7</accession>
<dbReference type="PANTHER" id="PTHR36264">
    <property type="entry name" value="SET DOMAIN-CONTAINING PROTEIN"/>
    <property type="match status" value="1"/>
</dbReference>
<sequence length="166" mass="19617">MKKTFYHNFMPSKAEEEACKANNIQFQPTRVLVEIKDVYPPPVLDHHNPWKIKKTLIQYEVVTGKLVISFFNTFDHIFRYWTLAMANHVVLGHKVGVVFWDVTDQNNPKRYCSDSIYFEMLPNDDFVLACMDVFKERSLSVDDEIGLYWDLRSSTFQFKLLRKAII</sequence>
<proteinExistence type="predicted"/>
<dbReference type="EMBL" id="JBJUIK010000013">
    <property type="protein sequence ID" value="KAL3508191.1"/>
    <property type="molecule type" value="Genomic_DNA"/>
</dbReference>
<organism evidence="1 2">
    <name type="scientific">Cinchona calisaya</name>
    <dbReference type="NCBI Taxonomy" id="153742"/>
    <lineage>
        <taxon>Eukaryota</taxon>
        <taxon>Viridiplantae</taxon>
        <taxon>Streptophyta</taxon>
        <taxon>Embryophyta</taxon>
        <taxon>Tracheophyta</taxon>
        <taxon>Spermatophyta</taxon>
        <taxon>Magnoliopsida</taxon>
        <taxon>eudicotyledons</taxon>
        <taxon>Gunneridae</taxon>
        <taxon>Pentapetalae</taxon>
        <taxon>asterids</taxon>
        <taxon>lamiids</taxon>
        <taxon>Gentianales</taxon>
        <taxon>Rubiaceae</taxon>
        <taxon>Cinchonoideae</taxon>
        <taxon>Cinchoneae</taxon>
        <taxon>Cinchona</taxon>
    </lineage>
</organism>
<gene>
    <name evidence="1" type="ORF">ACH5RR_033573</name>
</gene>
<evidence type="ECO:0000313" key="1">
    <source>
        <dbReference type="EMBL" id="KAL3508191.1"/>
    </source>
</evidence>
<name>A0ABD2YLA7_9GENT</name>
<protein>
    <submittedName>
        <fullName evidence="1">Uncharacterized protein</fullName>
    </submittedName>
</protein>
<comment type="caution">
    <text evidence="1">The sequence shown here is derived from an EMBL/GenBank/DDBJ whole genome shotgun (WGS) entry which is preliminary data.</text>
</comment>
<dbReference type="Proteomes" id="UP001630127">
    <property type="component" value="Unassembled WGS sequence"/>
</dbReference>
<dbReference type="AlphaFoldDB" id="A0ABD2YLA7"/>
<keyword evidence="2" id="KW-1185">Reference proteome</keyword>
<reference evidence="1 2" key="1">
    <citation type="submission" date="2024-11" db="EMBL/GenBank/DDBJ databases">
        <title>A near-complete genome assembly of Cinchona calisaya.</title>
        <authorList>
            <person name="Lian D.C."/>
            <person name="Zhao X.W."/>
            <person name="Wei L."/>
        </authorList>
    </citation>
    <scope>NUCLEOTIDE SEQUENCE [LARGE SCALE GENOMIC DNA]</scope>
    <source>
        <tissue evidence="1">Nenye</tissue>
    </source>
</reference>
<evidence type="ECO:0000313" key="2">
    <source>
        <dbReference type="Proteomes" id="UP001630127"/>
    </source>
</evidence>